<feature type="region of interest" description="Disordered" evidence="1">
    <location>
        <begin position="859"/>
        <end position="879"/>
    </location>
</feature>
<evidence type="ECO:0000256" key="1">
    <source>
        <dbReference type="SAM" id="MobiDB-lite"/>
    </source>
</evidence>
<name>D5SY21_PLAL2</name>
<accession>D5SY21</accession>
<dbReference type="PANTHER" id="PTHR37947:SF2">
    <property type="entry name" value="VON WILLEBRAND FACTOR TYPE A"/>
    <property type="match status" value="1"/>
</dbReference>
<sequence>MWQQAQYLLMRLFPPARKPVTPWTVAPLLISMVLTVGIAFWLEASRVLLLTRPWLLSLVVLSVWVWWLHMAGMPGLPWLRSWMALWVRLAMVGILAFLLAEPRAVRENDRQSLMYVLDTSDSIGRSAKDQVLRYIAETVTKKPARDEAGLSVFGRNAAVELPPRTTFLAEALNTDIRGDATNIEQALSLSSAMLPDDQAGKIVLFSDGSQTEGSLDRILDELKSRKISVDVVPIEYDYEHEVWVERIDLPSNVKIGETYEAAVIVSALSAGQGKLVVRENGQPIVEETISYREGKTRLAVPLALRRPGYYEYTATIEPEAEADSLAQNNMAMGGIVVEGEGKILVVYDPTGNPLDWEPLVESLNKAKKQVDVMAGVDFPRDPSSLIPYDSILFVNVPANEFDGVQLQALKDSVFDLGTGFLMVGGPGSFGPGGYHRTAVEEILPVTMDITQKKVLPKGALAIILHTCEFPEGNTWGKRITKQAIKVLGEQDEVGVLAYDYNDGEKWIFELTPAGKYEELSLLINSAEIGDMPSFQQTMQMGIDGLEASDASSKHMIIISDGDPSPASPDLLKRFIDAKVTISTVAVFPHGDVDTPTMTSIAQITGGRYYKPTNPNQLPAIFIKESKTLRRSMLQNRDFFPEVASSSPVLKGISSLPELKGYVLTTAKPDAQVVLKVPPGSKEEESQLDPLLAIRQHGLGKTAAFTSELGKNWGKDWVAWGKYEDFLNQLTTDIARIRKDTQLRLSTYVEGAQGVVIVEDFAPEEGFLEISGRVGGPNDRSESLTFRQVGPRRYQALVPLWGQGRYYVSVAGAGTKIGVDGQPAERKESTFGGFVLAYSPEYLRFGSNRQLLEEIAQRTGGRVLTGDPESDELFPKEREPRQSSRPIFDWFLVALACLVPLDVGLRRIQWDWSVVAGWFRPRREVTSTMSTLLDQKKSGSQQTTTETGKPAAEASSSRKTPPQRPPVIRKPPMTLPPSPSAKTPPTSEKTQTEKPAPGAAKSTYEKLLEIKRQQQKKDEPPAKD</sequence>
<gene>
    <name evidence="6" type="ordered locus">Plim_4003</name>
</gene>
<feature type="region of interest" description="Disordered" evidence="1">
    <location>
        <begin position="926"/>
        <end position="1023"/>
    </location>
</feature>
<evidence type="ECO:0000313" key="6">
    <source>
        <dbReference type="EMBL" id="ADG69814.1"/>
    </source>
</evidence>
<organism evidence="6 7">
    <name type="scientific">Planctopirus limnophila (strain ATCC 43296 / DSM 3776 / IFAM 1008 / Mu 290)</name>
    <name type="common">Planctomyces limnophilus</name>
    <dbReference type="NCBI Taxonomy" id="521674"/>
    <lineage>
        <taxon>Bacteria</taxon>
        <taxon>Pseudomonadati</taxon>
        <taxon>Planctomycetota</taxon>
        <taxon>Planctomycetia</taxon>
        <taxon>Planctomycetales</taxon>
        <taxon>Planctomycetaceae</taxon>
        <taxon>Planctopirus</taxon>
    </lineage>
</organism>
<dbReference type="InterPro" id="IPR002035">
    <property type="entry name" value="VWF_A"/>
</dbReference>
<dbReference type="InterPro" id="IPR029062">
    <property type="entry name" value="Class_I_gatase-like"/>
</dbReference>
<dbReference type="Pfam" id="PF13519">
    <property type="entry name" value="VWA_2"/>
    <property type="match status" value="1"/>
</dbReference>
<dbReference type="InterPro" id="IPR010768">
    <property type="entry name" value="GATase1-like"/>
</dbReference>
<evidence type="ECO:0000259" key="3">
    <source>
        <dbReference type="Pfam" id="PF00092"/>
    </source>
</evidence>
<feature type="transmembrane region" description="Helical" evidence="2">
    <location>
        <begin position="54"/>
        <end position="70"/>
    </location>
</feature>
<dbReference type="Gene3D" id="3.40.50.410">
    <property type="entry name" value="von Willebrand factor, type A domain"/>
    <property type="match status" value="1"/>
</dbReference>
<feature type="domain" description="Putative glutamine amidotransferase" evidence="4">
    <location>
        <begin position="642"/>
        <end position="726"/>
    </location>
</feature>
<feature type="compositionally biased region" description="Basic and acidic residues" evidence="1">
    <location>
        <begin position="1002"/>
        <end position="1023"/>
    </location>
</feature>
<keyword evidence="2" id="KW-0812">Transmembrane</keyword>
<dbReference type="HOGENOM" id="CLU_007196_0_0_0"/>
<feature type="domain" description="VWFA" evidence="3">
    <location>
        <begin position="482"/>
        <end position="620"/>
    </location>
</feature>
<feature type="transmembrane region" description="Helical" evidence="2">
    <location>
        <begin position="20"/>
        <end position="42"/>
    </location>
</feature>
<dbReference type="AlphaFoldDB" id="D5SY21"/>
<dbReference type="PANTHER" id="PTHR37947">
    <property type="entry name" value="BLL2462 PROTEIN"/>
    <property type="match status" value="1"/>
</dbReference>
<evidence type="ECO:0008006" key="8">
    <source>
        <dbReference type="Google" id="ProtNLM"/>
    </source>
</evidence>
<keyword evidence="7" id="KW-1185">Reference proteome</keyword>
<evidence type="ECO:0000313" key="7">
    <source>
        <dbReference type="Proteomes" id="UP000002220"/>
    </source>
</evidence>
<dbReference type="InterPro" id="IPR036465">
    <property type="entry name" value="vWFA_dom_sf"/>
</dbReference>
<keyword evidence="2" id="KW-0472">Membrane</keyword>
<feature type="domain" description="VWFA" evidence="5">
    <location>
        <begin position="113"/>
        <end position="208"/>
    </location>
</feature>
<dbReference type="Pfam" id="PF00092">
    <property type="entry name" value="VWA"/>
    <property type="match status" value="1"/>
</dbReference>
<dbReference type="eggNOG" id="COG5426">
    <property type="taxonomic scope" value="Bacteria"/>
</dbReference>
<dbReference type="RefSeq" id="WP_013112245.1">
    <property type="nucleotide sequence ID" value="NC_014148.1"/>
</dbReference>
<protein>
    <recommendedName>
        <fullName evidence="8">von Willebrand factor type A</fullName>
    </recommendedName>
</protein>
<dbReference type="EMBL" id="CP001744">
    <property type="protein sequence ID" value="ADG69814.1"/>
    <property type="molecule type" value="Genomic_DNA"/>
</dbReference>
<dbReference type="CDD" id="cd00198">
    <property type="entry name" value="vWFA"/>
    <property type="match status" value="1"/>
</dbReference>
<dbReference type="eggNOG" id="COG2304">
    <property type="taxonomic scope" value="Bacteria"/>
</dbReference>
<feature type="compositionally biased region" description="Polar residues" evidence="1">
    <location>
        <begin position="926"/>
        <end position="946"/>
    </location>
</feature>
<feature type="compositionally biased region" description="Pro residues" evidence="1">
    <location>
        <begin position="961"/>
        <end position="978"/>
    </location>
</feature>
<evidence type="ECO:0000259" key="5">
    <source>
        <dbReference type="Pfam" id="PF13519"/>
    </source>
</evidence>
<dbReference type="Gene3D" id="3.40.50.880">
    <property type="match status" value="2"/>
</dbReference>
<dbReference type="SUPFAM" id="SSF53300">
    <property type="entry name" value="vWA-like"/>
    <property type="match status" value="2"/>
</dbReference>
<dbReference type="SUPFAM" id="SSF52317">
    <property type="entry name" value="Class I glutamine amidotransferase-like"/>
    <property type="match status" value="1"/>
</dbReference>
<reference evidence="6 7" key="1">
    <citation type="journal article" date="2010" name="Stand. Genomic Sci.">
        <title>Complete genome sequence of Planctomyces limnophilus type strain (Mu 290).</title>
        <authorList>
            <person name="Labutti K."/>
            <person name="Sikorski J."/>
            <person name="Schneider S."/>
            <person name="Nolan M."/>
            <person name="Lucas S."/>
            <person name="Glavina Del Rio T."/>
            <person name="Tice H."/>
            <person name="Cheng J.F."/>
            <person name="Goodwin L."/>
            <person name="Pitluck S."/>
            <person name="Liolios K."/>
            <person name="Ivanova N."/>
            <person name="Mavromatis K."/>
            <person name="Mikhailova N."/>
            <person name="Pati A."/>
            <person name="Chen A."/>
            <person name="Palaniappan K."/>
            <person name="Land M."/>
            <person name="Hauser L."/>
            <person name="Chang Y.J."/>
            <person name="Jeffries C.D."/>
            <person name="Tindall B.J."/>
            <person name="Rohde M."/>
            <person name="Goker M."/>
            <person name="Woyke T."/>
            <person name="Bristow J."/>
            <person name="Eisen J.A."/>
            <person name="Markowitz V."/>
            <person name="Hugenholtz P."/>
            <person name="Kyrpides N.C."/>
            <person name="Klenk H.P."/>
            <person name="Lapidus A."/>
        </authorList>
    </citation>
    <scope>NUCLEOTIDE SEQUENCE [LARGE SCALE GENOMIC DNA]</scope>
    <source>
        <strain evidence="7">ATCC 43296 / DSM 3776 / IFAM 1008 / 290</strain>
    </source>
</reference>
<dbReference type="Pfam" id="PF07090">
    <property type="entry name" value="GATase1_like"/>
    <property type="match status" value="1"/>
</dbReference>
<evidence type="ECO:0000256" key="2">
    <source>
        <dbReference type="SAM" id="Phobius"/>
    </source>
</evidence>
<dbReference type="Proteomes" id="UP000002220">
    <property type="component" value="Chromosome"/>
</dbReference>
<evidence type="ECO:0000259" key="4">
    <source>
        <dbReference type="Pfam" id="PF07090"/>
    </source>
</evidence>
<keyword evidence="2" id="KW-1133">Transmembrane helix</keyword>
<dbReference type="STRING" id="521674.Plim_4003"/>
<proteinExistence type="predicted"/>
<dbReference type="KEGG" id="plm:Plim_4003"/>